<comment type="caution">
    <text evidence="7">The sequence shown here is derived from an EMBL/GenBank/DDBJ whole genome shotgun (WGS) entry which is preliminary data.</text>
</comment>
<keyword evidence="2 4" id="KW-0238">DNA-binding</keyword>
<dbReference type="GO" id="GO:0003700">
    <property type="term" value="F:DNA-binding transcription factor activity"/>
    <property type="evidence" value="ECO:0007669"/>
    <property type="project" value="TreeGrafter"/>
</dbReference>
<evidence type="ECO:0000256" key="3">
    <source>
        <dbReference type="ARBA" id="ARBA00023163"/>
    </source>
</evidence>
<dbReference type="Pfam" id="PF00440">
    <property type="entry name" value="TetR_N"/>
    <property type="match status" value="1"/>
</dbReference>
<evidence type="ECO:0000256" key="1">
    <source>
        <dbReference type="ARBA" id="ARBA00023015"/>
    </source>
</evidence>
<dbReference type="Proteomes" id="UP000257706">
    <property type="component" value="Unassembled WGS sequence"/>
</dbReference>
<dbReference type="InterPro" id="IPR001647">
    <property type="entry name" value="HTH_TetR"/>
</dbReference>
<evidence type="ECO:0000259" key="6">
    <source>
        <dbReference type="PROSITE" id="PS50977"/>
    </source>
</evidence>
<organism evidence="7 8">
    <name type="scientific">Tistrella mobilis</name>
    <dbReference type="NCBI Taxonomy" id="171437"/>
    <lineage>
        <taxon>Bacteria</taxon>
        <taxon>Pseudomonadati</taxon>
        <taxon>Pseudomonadota</taxon>
        <taxon>Alphaproteobacteria</taxon>
        <taxon>Geminicoccales</taxon>
        <taxon>Geminicoccaceae</taxon>
        <taxon>Tistrella</taxon>
    </lineage>
</organism>
<dbReference type="SUPFAM" id="SSF46689">
    <property type="entry name" value="Homeodomain-like"/>
    <property type="match status" value="1"/>
</dbReference>
<dbReference type="EMBL" id="DMAI01000333">
    <property type="protein sequence ID" value="HAE49797.1"/>
    <property type="molecule type" value="Genomic_DNA"/>
</dbReference>
<dbReference type="InterPro" id="IPR036271">
    <property type="entry name" value="Tet_transcr_reg_TetR-rel_C_sf"/>
</dbReference>
<evidence type="ECO:0000313" key="7">
    <source>
        <dbReference type="EMBL" id="HAE49797.1"/>
    </source>
</evidence>
<proteinExistence type="predicted"/>
<accession>A0A3B9IR37</accession>
<dbReference type="AlphaFoldDB" id="A0A3B9IR37"/>
<dbReference type="PANTHER" id="PTHR30055">
    <property type="entry name" value="HTH-TYPE TRANSCRIPTIONAL REGULATOR RUTR"/>
    <property type="match status" value="1"/>
</dbReference>
<evidence type="ECO:0000256" key="5">
    <source>
        <dbReference type="SAM" id="MobiDB-lite"/>
    </source>
</evidence>
<dbReference type="Gene3D" id="1.10.357.10">
    <property type="entry name" value="Tetracycline Repressor, domain 2"/>
    <property type="match status" value="1"/>
</dbReference>
<keyword evidence="3" id="KW-0804">Transcription</keyword>
<sequence>MLYPPRARTARKACTSGGAHAGGRARRGAPDPPCLRKPRPIVARRTKEDAEKTRQQILDAAAAAFDAEGVAACALEHVARLAGVTRGAIYWHFKNKSDLLDAMLERVRLPQEQVMQDLAAGRITDRRPLDLFHESSRDALSMIVNDERRRLVFRIIFTRIDQGHDHSPLHERQQADRVHFMTLIRQIMARAATAGDLAPGWTPETAMRVAHAMFHGAVSDMLVLDESQLAGELALYLEAADTLMHTLGSRYDPSLNGGQGCLLRPALPVDEG</sequence>
<dbReference type="GO" id="GO:0000976">
    <property type="term" value="F:transcription cis-regulatory region binding"/>
    <property type="evidence" value="ECO:0007669"/>
    <property type="project" value="TreeGrafter"/>
</dbReference>
<feature type="DNA-binding region" description="H-T-H motif" evidence="4">
    <location>
        <begin position="74"/>
        <end position="93"/>
    </location>
</feature>
<dbReference type="InterPro" id="IPR009057">
    <property type="entry name" value="Homeodomain-like_sf"/>
</dbReference>
<dbReference type="InterPro" id="IPR050109">
    <property type="entry name" value="HTH-type_TetR-like_transc_reg"/>
</dbReference>
<dbReference type="PRINTS" id="PR00455">
    <property type="entry name" value="HTHTETR"/>
</dbReference>
<evidence type="ECO:0000313" key="8">
    <source>
        <dbReference type="Proteomes" id="UP000257706"/>
    </source>
</evidence>
<reference evidence="7 8" key="1">
    <citation type="journal article" date="2018" name="Nat. Biotechnol.">
        <title>A standardized bacterial taxonomy based on genome phylogeny substantially revises the tree of life.</title>
        <authorList>
            <person name="Parks D.H."/>
            <person name="Chuvochina M."/>
            <person name="Waite D.W."/>
            <person name="Rinke C."/>
            <person name="Skarshewski A."/>
            <person name="Chaumeil P.A."/>
            <person name="Hugenholtz P."/>
        </authorList>
    </citation>
    <scope>NUCLEOTIDE SEQUENCE [LARGE SCALE GENOMIC DNA]</scope>
    <source>
        <strain evidence="7">UBA8739</strain>
    </source>
</reference>
<protein>
    <submittedName>
        <fullName evidence="7">TetR family transcriptional regulator</fullName>
    </submittedName>
</protein>
<dbReference type="PROSITE" id="PS50977">
    <property type="entry name" value="HTH_TETR_2"/>
    <property type="match status" value="1"/>
</dbReference>
<dbReference type="PANTHER" id="PTHR30055:SF240">
    <property type="entry name" value="HTH-TYPE TRANSCRIPTIONAL REGULATOR ACRR"/>
    <property type="match status" value="1"/>
</dbReference>
<evidence type="ECO:0000256" key="2">
    <source>
        <dbReference type="ARBA" id="ARBA00023125"/>
    </source>
</evidence>
<feature type="region of interest" description="Disordered" evidence="5">
    <location>
        <begin position="1"/>
        <end position="50"/>
    </location>
</feature>
<keyword evidence="1" id="KW-0805">Transcription regulation</keyword>
<gene>
    <name evidence="7" type="ORF">DCK97_20485</name>
</gene>
<evidence type="ECO:0000256" key="4">
    <source>
        <dbReference type="PROSITE-ProRule" id="PRU00335"/>
    </source>
</evidence>
<name>A0A3B9IR37_9PROT</name>
<dbReference type="SUPFAM" id="SSF48498">
    <property type="entry name" value="Tetracyclin repressor-like, C-terminal domain"/>
    <property type="match status" value="1"/>
</dbReference>
<feature type="domain" description="HTH tetR-type" evidence="6">
    <location>
        <begin position="51"/>
        <end position="111"/>
    </location>
</feature>